<protein>
    <submittedName>
        <fullName evidence="1">Uncharacterized protein</fullName>
    </submittedName>
</protein>
<evidence type="ECO:0000313" key="1">
    <source>
        <dbReference type="EMBL" id="QDY51836.1"/>
    </source>
</evidence>
<dbReference type="EMBL" id="MK250085">
    <property type="protein sequence ID" value="QDY51836.1"/>
    <property type="molecule type" value="Genomic_DNA"/>
</dbReference>
<accession>A0A5B8IDI5</accession>
<name>A0A5B8IDI5_9VIRU</name>
<organism evidence="1">
    <name type="scientific">Mimiviridae sp. ChoanoV1</name>
    <dbReference type="NCBI Taxonomy" id="2596887"/>
    <lineage>
        <taxon>Viruses</taxon>
        <taxon>Varidnaviria</taxon>
        <taxon>Bamfordvirae</taxon>
        <taxon>Nucleocytoviricota</taxon>
        <taxon>Megaviricetes</taxon>
        <taxon>Imitervirales</taxon>
        <taxon>Schizomimiviridae</taxon>
    </lineage>
</organism>
<gene>
    <name evidence="1" type="ORF">1_221</name>
</gene>
<sequence>MSDTDYTYFKNKVAEKRNRIKGNRKRAPAGSRVRYKKEKGNIISIKKRTTSIMVDRPRGEVEIIVPGRPYVIQDEYRDLKSPTNFHKKKRMRVKDQTHKPNKIDYIEGITVPLANRKTDNYWDCGRWDYKL</sequence>
<proteinExistence type="predicted"/>
<reference evidence="1" key="1">
    <citation type="submission" date="2018-11" db="EMBL/GenBank/DDBJ databases">
        <title>A distinct lineage of giant viruses engineers rhodopsin photosystems in predatory marine eukaryotes.</title>
        <authorList>
            <person name="Needham D.M."/>
            <person name="Yoshizawa S."/>
            <person name="Hosaka T."/>
            <person name="Poirier C."/>
            <person name="Choi C.-J."/>
            <person name="Hehenberger E."/>
            <person name="Irwin N.A.T."/>
            <person name="Wilken S."/>
            <person name="Yung C.-M."/>
            <person name="Bachy C."/>
            <person name="Kurihara R."/>
            <person name="Nakajima Y."/>
            <person name="Kojima K."/>
            <person name="Kimura-Someya T."/>
            <person name="Leonard G."/>
            <person name="Malmstrom R.R."/>
            <person name="Mende D."/>
            <person name="Olson D.K."/>
            <person name="Sudo Y."/>
            <person name="Sudek S."/>
            <person name="Richards T.A."/>
            <person name="DeLong E.F."/>
            <person name="Keeling P.J."/>
            <person name="Santoro A.E."/>
            <person name="Shirouzu M."/>
            <person name="Iwasaki W."/>
            <person name="Worden A.Z."/>
        </authorList>
    </citation>
    <scope>NUCLEOTIDE SEQUENCE</scope>
</reference>